<dbReference type="GO" id="GO:0005524">
    <property type="term" value="F:ATP binding"/>
    <property type="evidence" value="ECO:0007669"/>
    <property type="project" value="InterPro"/>
</dbReference>
<feature type="region of interest" description="Disordered" evidence="1">
    <location>
        <begin position="54"/>
        <end position="99"/>
    </location>
</feature>
<keyword evidence="4" id="KW-1185">Reference proteome</keyword>
<gene>
    <name evidence="3" type="primary">NEK3</name>
    <name evidence="3" type="ORF">LTR78_005135</name>
</gene>
<name>A0AAE0WN74_9PEZI</name>
<dbReference type="PROSITE" id="PS50011">
    <property type="entry name" value="PROTEIN_KINASE_DOM"/>
    <property type="match status" value="1"/>
</dbReference>
<dbReference type="InterPro" id="IPR000719">
    <property type="entry name" value="Prot_kinase_dom"/>
</dbReference>
<dbReference type="Pfam" id="PF00069">
    <property type="entry name" value="Pkinase"/>
    <property type="match status" value="1"/>
</dbReference>
<feature type="domain" description="Protein kinase" evidence="2">
    <location>
        <begin position="168"/>
        <end position="311"/>
    </location>
</feature>
<proteinExistence type="predicted"/>
<comment type="caution">
    <text evidence="3">The sequence shown here is derived from an EMBL/GenBank/DDBJ whole genome shotgun (WGS) entry which is preliminary data.</text>
</comment>
<evidence type="ECO:0000259" key="2">
    <source>
        <dbReference type="PROSITE" id="PS50011"/>
    </source>
</evidence>
<reference evidence="3" key="1">
    <citation type="submission" date="2023-07" db="EMBL/GenBank/DDBJ databases">
        <title>Black Yeasts Isolated from many extreme environments.</title>
        <authorList>
            <person name="Coleine C."/>
            <person name="Stajich J.E."/>
            <person name="Selbmann L."/>
        </authorList>
    </citation>
    <scope>NUCLEOTIDE SEQUENCE</scope>
    <source>
        <strain evidence="3">CCFEE 5485</strain>
    </source>
</reference>
<feature type="compositionally biased region" description="Basic and acidic residues" evidence="1">
    <location>
        <begin position="77"/>
        <end position="92"/>
    </location>
</feature>
<dbReference type="SUPFAM" id="SSF56112">
    <property type="entry name" value="Protein kinase-like (PK-like)"/>
    <property type="match status" value="1"/>
</dbReference>
<evidence type="ECO:0000313" key="3">
    <source>
        <dbReference type="EMBL" id="KAK3674791.1"/>
    </source>
</evidence>
<evidence type="ECO:0000256" key="1">
    <source>
        <dbReference type="SAM" id="MobiDB-lite"/>
    </source>
</evidence>
<evidence type="ECO:0000313" key="4">
    <source>
        <dbReference type="Proteomes" id="UP001274830"/>
    </source>
</evidence>
<dbReference type="Gene3D" id="1.10.510.10">
    <property type="entry name" value="Transferase(Phosphotransferase) domain 1"/>
    <property type="match status" value="1"/>
</dbReference>
<dbReference type="Proteomes" id="UP001274830">
    <property type="component" value="Unassembled WGS sequence"/>
</dbReference>
<organism evidence="3 4">
    <name type="scientific">Recurvomyces mirabilis</name>
    <dbReference type="NCBI Taxonomy" id="574656"/>
    <lineage>
        <taxon>Eukaryota</taxon>
        <taxon>Fungi</taxon>
        <taxon>Dikarya</taxon>
        <taxon>Ascomycota</taxon>
        <taxon>Pezizomycotina</taxon>
        <taxon>Dothideomycetes</taxon>
        <taxon>Dothideomycetidae</taxon>
        <taxon>Mycosphaerellales</taxon>
        <taxon>Teratosphaeriaceae</taxon>
        <taxon>Recurvomyces</taxon>
    </lineage>
</organism>
<feature type="compositionally biased region" description="Low complexity" evidence="1">
    <location>
        <begin position="62"/>
        <end position="72"/>
    </location>
</feature>
<keyword evidence="3" id="KW-0418">Kinase</keyword>
<dbReference type="AlphaFoldDB" id="A0AAE0WN74"/>
<keyword evidence="3" id="KW-0808">Transferase</keyword>
<protein>
    <submittedName>
        <fullName evidence="3">Serine/threonine-protein kinase Nek3</fullName>
        <ecNumber evidence="3">2.7.11.1</ecNumber>
    </submittedName>
</protein>
<sequence>MVSYFESVLGPRRDSFAAQYTPGEYSRARVDRRYSLARAFDAIRIDDRRATRLQGYRSPRRQSYAQQPFQQQSRLPIYEERRPDYRQEDNGRRPSLFEWRPRIPSIRQREHPWRQSVEPKHHDYRRDRVPKREGFPADLVDAQFGGQDRGLRRAPERHQVGRCSVPGYTFVRSLGPGGMSDAVNVVEDNRSRQPYVEKRIGVNGNSMTYKRVKAEIHALRTVRGAPNLNQIITSLDQPPHMSIILEFCDQGSLEQKLKDKINRDMFAQAWSTLESKTAGHLTGTHQKVFRRSQAGAALVMEQRQIFGSWAP</sequence>
<dbReference type="GO" id="GO:0004674">
    <property type="term" value="F:protein serine/threonine kinase activity"/>
    <property type="evidence" value="ECO:0007669"/>
    <property type="project" value="UniProtKB-EC"/>
</dbReference>
<dbReference type="InterPro" id="IPR011009">
    <property type="entry name" value="Kinase-like_dom_sf"/>
</dbReference>
<dbReference type="EMBL" id="JAUTXT010000017">
    <property type="protein sequence ID" value="KAK3674791.1"/>
    <property type="molecule type" value="Genomic_DNA"/>
</dbReference>
<dbReference type="EC" id="2.7.11.1" evidence="3"/>
<accession>A0AAE0WN74</accession>